<name>A0A934QI39_9PROT</name>
<keyword evidence="8 13" id="KW-0276">Fatty acid metabolism</keyword>
<dbReference type="EC" id="4.2.1.59" evidence="13"/>
<comment type="subcellular location">
    <subcellularLocation>
        <location evidence="2 13">Cytoplasm</location>
    </subcellularLocation>
</comment>
<dbReference type="AlphaFoldDB" id="A0A934QI39"/>
<comment type="similarity">
    <text evidence="4 13">Belongs to the thioester dehydratase family. FabA subfamily.</text>
</comment>
<dbReference type="RefSeq" id="WP_027287404.1">
    <property type="nucleotide sequence ID" value="NZ_NRRE01000020.1"/>
</dbReference>
<dbReference type="NCBIfam" id="NF003509">
    <property type="entry name" value="PRK05174.1"/>
    <property type="match status" value="1"/>
</dbReference>
<evidence type="ECO:0000256" key="2">
    <source>
        <dbReference type="ARBA" id="ARBA00004496"/>
    </source>
</evidence>
<accession>A0A934QI39</accession>
<organism evidence="14 15">
    <name type="scientific">Rhodovibrio salinarum</name>
    <dbReference type="NCBI Taxonomy" id="1087"/>
    <lineage>
        <taxon>Bacteria</taxon>
        <taxon>Pseudomonadati</taxon>
        <taxon>Pseudomonadota</taxon>
        <taxon>Alphaproteobacteria</taxon>
        <taxon>Rhodospirillales</taxon>
        <taxon>Rhodovibrionaceae</taxon>
        <taxon>Rhodovibrio</taxon>
    </lineage>
</organism>
<keyword evidence="12 13" id="KW-0456">Lyase</keyword>
<comment type="function">
    <text evidence="13">Necessary for the introduction of cis unsaturation into fatty acids. Catalyzes the dehydration of (3R)-3-hydroxydecanoyl-ACP to E-(2)-decenoyl-ACP and then its isomerization to Z-(3)-decenoyl-ACP. Can catalyze the dehydratase reaction for beta-hydroxyacyl-ACPs with saturated chain lengths up to 16:0, being most active on intermediate chain length.</text>
</comment>
<evidence type="ECO:0000256" key="12">
    <source>
        <dbReference type="ARBA" id="ARBA00023239"/>
    </source>
</evidence>
<comment type="catalytic activity">
    <reaction evidence="13">
        <text>(3R)-hydroxydecanoyl-[ACP] = (2E)-decenoyl-[ACP] + H2O</text>
        <dbReference type="Rhea" id="RHEA:41860"/>
        <dbReference type="Rhea" id="RHEA-COMP:9638"/>
        <dbReference type="Rhea" id="RHEA-COMP:9639"/>
        <dbReference type="ChEBI" id="CHEBI:15377"/>
        <dbReference type="ChEBI" id="CHEBI:78466"/>
        <dbReference type="ChEBI" id="CHEBI:78467"/>
    </reaction>
</comment>
<keyword evidence="7 13" id="KW-0444">Lipid biosynthesis</keyword>
<dbReference type="GO" id="GO:0019171">
    <property type="term" value="F:(3R)-hydroxyacyl-[acyl-carrier-protein] dehydratase activity"/>
    <property type="evidence" value="ECO:0007669"/>
    <property type="project" value="UniProtKB-UniRule"/>
</dbReference>
<evidence type="ECO:0000256" key="4">
    <source>
        <dbReference type="ARBA" id="ARBA00006714"/>
    </source>
</evidence>
<evidence type="ECO:0000313" key="14">
    <source>
        <dbReference type="EMBL" id="MBK1696965.1"/>
    </source>
</evidence>
<dbReference type="InterPro" id="IPR029069">
    <property type="entry name" value="HotDog_dom_sf"/>
</dbReference>
<reference evidence="14" key="1">
    <citation type="submission" date="2017-08" db="EMBL/GenBank/DDBJ databases">
        <authorList>
            <person name="Imhoff J.F."/>
            <person name="Rahn T."/>
            <person name="Kuenzel S."/>
            <person name="Neulinger S.C."/>
        </authorList>
    </citation>
    <scope>NUCLEOTIDE SEQUENCE</scope>
    <source>
        <strain evidence="14">DSM 9154</strain>
    </source>
</reference>
<proteinExistence type="inferred from homology"/>
<comment type="pathway">
    <text evidence="3 13">Lipid metabolism; fatty acid biosynthesis.</text>
</comment>
<comment type="subunit">
    <text evidence="5 13">Homodimer.</text>
</comment>
<dbReference type="HAMAP" id="MF_00405">
    <property type="entry name" value="FabA"/>
    <property type="match status" value="1"/>
</dbReference>
<evidence type="ECO:0000256" key="10">
    <source>
        <dbReference type="ARBA" id="ARBA00023160"/>
    </source>
</evidence>
<gene>
    <name evidence="13 14" type="primary">fabA</name>
    <name evidence="14" type="ORF">CKO21_06870</name>
</gene>
<dbReference type="PANTHER" id="PTHR30272:SF8">
    <property type="entry name" value="3-HYDROXYDECANOYL-[ACYL-CARRIER-PROTEIN] DEHYDRATASE"/>
    <property type="match status" value="1"/>
</dbReference>
<dbReference type="NCBIfam" id="TIGR01749">
    <property type="entry name" value="fabA"/>
    <property type="match status" value="1"/>
</dbReference>
<dbReference type="Proteomes" id="UP000778970">
    <property type="component" value="Unassembled WGS sequence"/>
</dbReference>
<keyword evidence="10 13" id="KW-0275">Fatty acid biosynthesis</keyword>
<keyword evidence="15" id="KW-1185">Reference proteome</keyword>
<sequence length="176" mass="19293">MNERKTSYGYEDLLSCGHGELFGPGNARLPLPPMLMFDRIDRITEEGGNHGKGEVVATLDVKPDLWFFGCHFESDPVMPGALGLDAMWQLVGFFLGWIGAPGRGRALGVGEVKMSDQVLPTAKQVVYRLNLKRVIRRKLVLGIADGTMEVDGKTAYEAKDLRVGLFTQPETQAQGA</sequence>
<dbReference type="GO" id="GO:0034017">
    <property type="term" value="F:trans-2-decenoyl-acyl-carrier-protein isomerase activity"/>
    <property type="evidence" value="ECO:0007669"/>
    <property type="project" value="UniProtKB-UniRule"/>
</dbReference>
<dbReference type="GO" id="GO:0006636">
    <property type="term" value="P:unsaturated fatty acid biosynthetic process"/>
    <property type="evidence" value="ECO:0007669"/>
    <property type="project" value="UniProtKB-UniRule"/>
</dbReference>
<dbReference type="InterPro" id="IPR013114">
    <property type="entry name" value="FabA_FabZ"/>
</dbReference>
<keyword evidence="6 13" id="KW-0963">Cytoplasm</keyword>
<evidence type="ECO:0000256" key="8">
    <source>
        <dbReference type="ARBA" id="ARBA00022832"/>
    </source>
</evidence>
<dbReference type="PANTHER" id="PTHR30272">
    <property type="entry name" value="3-HYDROXYACYL-[ACYL-CARRIER-PROTEIN] DEHYDRATASE"/>
    <property type="match status" value="1"/>
</dbReference>
<evidence type="ECO:0000256" key="3">
    <source>
        <dbReference type="ARBA" id="ARBA00005194"/>
    </source>
</evidence>
<evidence type="ECO:0000256" key="9">
    <source>
        <dbReference type="ARBA" id="ARBA00023098"/>
    </source>
</evidence>
<feature type="active site" evidence="13">
    <location>
        <position position="71"/>
    </location>
</feature>
<reference evidence="14" key="2">
    <citation type="journal article" date="2020" name="Microorganisms">
        <title>Osmotic Adaptation and Compatible Solute Biosynthesis of Phototrophic Bacteria as Revealed from Genome Analyses.</title>
        <authorList>
            <person name="Imhoff J.F."/>
            <person name="Rahn T."/>
            <person name="Kunzel S."/>
            <person name="Keller A."/>
            <person name="Neulinger S.C."/>
        </authorList>
    </citation>
    <scope>NUCLEOTIDE SEQUENCE</scope>
    <source>
        <strain evidence="14">DSM 9154</strain>
    </source>
</reference>
<dbReference type="Pfam" id="PF07977">
    <property type="entry name" value="FabA"/>
    <property type="match status" value="1"/>
</dbReference>
<dbReference type="GO" id="GO:0005737">
    <property type="term" value="C:cytoplasm"/>
    <property type="evidence" value="ECO:0007669"/>
    <property type="project" value="UniProtKB-SubCell"/>
</dbReference>
<dbReference type="InterPro" id="IPR010083">
    <property type="entry name" value="FabA"/>
</dbReference>
<keyword evidence="9 13" id="KW-0443">Lipid metabolism</keyword>
<evidence type="ECO:0000313" key="15">
    <source>
        <dbReference type="Proteomes" id="UP000778970"/>
    </source>
</evidence>
<evidence type="ECO:0000256" key="11">
    <source>
        <dbReference type="ARBA" id="ARBA00023235"/>
    </source>
</evidence>
<dbReference type="Gene3D" id="3.10.129.10">
    <property type="entry name" value="Hotdog Thioesterase"/>
    <property type="match status" value="1"/>
</dbReference>
<evidence type="ECO:0000256" key="7">
    <source>
        <dbReference type="ARBA" id="ARBA00022516"/>
    </source>
</evidence>
<comment type="caution">
    <text evidence="14">The sequence shown here is derived from an EMBL/GenBank/DDBJ whole genome shotgun (WGS) entry which is preliminary data.</text>
</comment>
<evidence type="ECO:0000256" key="6">
    <source>
        <dbReference type="ARBA" id="ARBA00022490"/>
    </source>
</evidence>
<evidence type="ECO:0000256" key="5">
    <source>
        <dbReference type="ARBA" id="ARBA00011738"/>
    </source>
</evidence>
<protein>
    <recommendedName>
        <fullName evidence="13">3-hydroxydecanoyl-[acyl-carrier-protein] dehydratase</fullName>
        <ecNumber evidence="13">4.2.1.59</ecNumber>
    </recommendedName>
    <alternativeName>
        <fullName evidence="13">3-hydroxyacyl-[acyl-carrier-protein] dehydratase FabA</fullName>
    </alternativeName>
    <alternativeName>
        <fullName evidence="13">Beta-hydroxydecanoyl thioester dehydrase</fullName>
    </alternativeName>
    <alternativeName>
        <fullName evidence="13">Trans-2-decenoyl-[acyl-carrier-protein] isomerase</fullName>
        <ecNumber evidence="13">5.3.3.14</ecNumber>
    </alternativeName>
</protein>
<dbReference type="SUPFAM" id="SSF54637">
    <property type="entry name" value="Thioesterase/thiol ester dehydrase-isomerase"/>
    <property type="match status" value="1"/>
</dbReference>
<evidence type="ECO:0000256" key="13">
    <source>
        <dbReference type="HAMAP-Rule" id="MF_00405"/>
    </source>
</evidence>
<dbReference type="EMBL" id="NRRE01000020">
    <property type="protein sequence ID" value="MBK1696965.1"/>
    <property type="molecule type" value="Genomic_DNA"/>
</dbReference>
<comment type="catalytic activity">
    <reaction evidence="13">
        <text>(2E)-decenoyl-[ACP] = (3Z)-decenoyl-[ACP]</text>
        <dbReference type="Rhea" id="RHEA:23568"/>
        <dbReference type="Rhea" id="RHEA-COMP:9639"/>
        <dbReference type="Rhea" id="RHEA-COMP:9927"/>
        <dbReference type="ChEBI" id="CHEBI:78467"/>
        <dbReference type="ChEBI" id="CHEBI:78798"/>
        <dbReference type="EC" id="5.3.3.14"/>
    </reaction>
</comment>
<evidence type="ECO:0000256" key="1">
    <source>
        <dbReference type="ARBA" id="ARBA00001055"/>
    </source>
</evidence>
<keyword evidence="11 13" id="KW-0413">Isomerase</keyword>
<comment type="catalytic activity">
    <reaction evidence="1 13">
        <text>a (3R)-hydroxyacyl-[ACP] = a (2E)-enoyl-[ACP] + H2O</text>
        <dbReference type="Rhea" id="RHEA:13097"/>
        <dbReference type="Rhea" id="RHEA-COMP:9925"/>
        <dbReference type="Rhea" id="RHEA-COMP:9945"/>
        <dbReference type="ChEBI" id="CHEBI:15377"/>
        <dbReference type="ChEBI" id="CHEBI:78784"/>
        <dbReference type="ChEBI" id="CHEBI:78827"/>
        <dbReference type="EC" id="4.2.1.59"/>
    </reaction>
</comment>
<dbReference type="EC" id="5.3.3.14" evidence="13"/>